<keyword evidence="12" id="KW-0808">Transferase</keyword>
<dbReference type="InterPro" id="IPR034405">
    <property type="entry name" value="F420"/>
</dbReference>
<dbReference type="CDD" id="cd01335">
    <property type="entry name" value="Radical_SAM"/>
    <property type="match status" value="1"/>
</dbReference>
<dbReference type="Proteomes" id="UP000017396">
    <property type="component" value="Chromosome"/>
</dbReference>
<dbReference type="PATRIC" id="fig|1183438.3.peg.30"/>
<feature type="binding site" evidence="10">
    <location>
        <position position="26"/>
    </location>
    <ligand>
        <name>[4Fe-4S] cluster</name>
        <dbReference type="ChEBI" id="CHEBI:49883"/>
        <note>4Fe-4S-S-AdoMet</note>
    </ligand>
</feature>
<gene>
    <name evidence="10 12" type="primary">cofG</name>
    <name evidence="12" type="ORF">GKIL_0029</name>
</gene>
<dbReference type="GO" id="GO:0016765">
    <property type="term" value="F:transferase activity, transferring alkyl or aryl (other than methyl) groups"/>
    <property type="evidence" value="ECO:0007669"/>
    <property type="project" value="InterPro"/>
</dbReference>
<dbReference type="PANTHER" id="PTHR43076">
    <property type="entry name" value="FO SYNTHASE (COFH)"/>
    <property type="match status" value="1"/>
</dbReference>
<evidence type="ECO:0000256" key="9">
    <source>
        <dbReference type="ARBA" id="ARBA00048974"/>
    </source>
</evidence>
<dbReference type="GO" id="GO:0005506">
    <property type="term" value="F:iron ion binding"/>
    <property type="evidence" value="ECO:0007669"/>
    <property type="project" value="UniProtKB-UniRule"/>
</dbReference>
<sequence>MSSEARTITYSPSFTVVPTHECFNRCGYCNFRAEAGSDWLTPEAARQLLEPLRRTGVCEILVLSGEVHPRDRRRGDWFSMIESLCAVALELGFLPHTNCGILSFAEMRALQQVNCSMGLMLEIESDRLLESVHRHAPSKIPALRVEQLAWAGELGIPFTTGLLLGIGETWAEREATLQTIARLQERYGHIQEVILQPHRPGGAQHWSGEALGEAELLETVRLARSILPAEITLQIPPNLVVDLLPFLEAGVRDLGGIGPVDVVNPDYAHPLVARLRGNLQEAGWKLKERLPVYPHLYGRVPTALRQTLRTHLQSFLDSPILRKKK</sequence>
<proteinExistence type="inferred from homology"/>
<dbReference type="HAMAP" id="MF_01611">
    <property type="entry name" value="FO_synth_sub1"/>
    <property type="match status" value="1"/>
</dbReference>
<evidence type="ECO:0000256" key="8">
    <source>
        <dbReference type="ARBA" id="ARBA00023239"/>
    </source>
</evidence>
<dbReference type="eggNOG" id="COG1060">
    <property type="taxonomic scope" value="Bacteria"/>
</dbReference>
<evidence type="ECO:0000256" key="5">
    <source>
        <dbReference type="ARBA" id="ARBA00022723"/>
    </source>
</evidence>
<keyword evidence="6 10" id="KW-0408">Iron</keyword>
<dbReference type="InterPro" id="IPR019939">
    <property type="entry name" value="CofG_family"/>
</dbReference>
<dbReference type="InterPro" id="IPR006638">
    <property type="entry name" value="Elp3/MiaA/NifB-like_rSAM"/>
</dbReference>
<dbReference type="SFLD" id="SFLDS00029">
    <property type="entry name" value="Radical_SAM"/>
    <property type="match status" value="1"/>
</dbReference>
<evidence type="ECO:0000256" key="1">
    <source>
        <dbReference type="ARBA" id="ARBA00004712"/>
    </source>
</evidence>
<evidence type="ECO:0000256" key="7">
    <source>
        <dbReference type="ARBA" id="ARBA00023014"/>
    </source>
</evidence>
<comment type="subunit">
    <text evidence="10">The FO synthase complex consists of two subunits, CofG and CofH.</text>
</comment>
<feature type="binding site" evidence="10">
    <location>
        <position position="22"/>
    </location>
    <ligand>
        <name>[4Fe-4S] cluster</name>
        <dbReference type="ChEBI" id="CHEBI:49883"/>
        <note>4Fe-4S-S-AdoMet</note>
    </ligand>
</feature>
<keyword evidence="3 10" id="KW-0004">4Fe-4S</keyword>
<keyword evidence="4 10" id="KW-0949">S-adenosyl-L-methionine</keyword>
<dbReference type="EC" id="4.3.1.32" evidence="2 10"/>
<keyword evidence="5 10" id="KW-0479">Metal-binding</keyword>
<evidence type="ECO:0000259" key="11">
    <source>
        <dbReference type="PROSITE" id="PS51918"/>
    </source>
</evidence>
<keyword evidence="7 10" id="KW-0411">Iron-sulfur</keyword>
<dbReference type="SFLD" id="SFLDG01064">
    <property type="entry name" value="F420__menaquinone_cofactor_bio"/>
    <property type="match status" value="1"/>
</dbReference>
<evidence type="ECO:0000256" key="6">
    <source>
        <dbReference type="ARBA" id="ARBA00023004"/>
    </source>
</evidence>
<dbReference type="InterPro" id="IPR058240">
    <property type="entry name" value="rSAM_sf"/>
</dbReference>
<accession>U5QBP1</accession>
<comment type="catalytic activity">
    <reaction evidence="9 10">
        <text>5-amino-5-(4-hydroxybenzyl)-6-(D-ribitylimino)-5,6-dihydrouracil + S-adenosyl-L-methionine = 7,8-didemethyl-8-hydroxy-5-deazariboflavin + 5'-deoxyadenosine + L-methionine + NH4(+) + H(+)</text>
        <dbReference type="Rhea" id="RHEA:55204"/>
        <dbReference type="ChEBI" id="CHEBI:15378"/>
        <dbReference type="ChEBI" id="CHEBI:17319"/>
        <dbReference type="ChEBI" id="CHEBI:28938"/>
        <dbReference type="ChEBI" id="CHEBI:57844"/>
        <dbReference type="ChEBI" id="CHEBI:59789"/>
        <dbReference type="ChEBI" id="CHEBI:59904"/>
        <dbReference type="ChEBI" id="CHEBI:85936"/>
        <dbReference type="EC" id="4.3.1.32"/>
    </reaction>
</comment>
<dbReference type="Gene3D" id="3.20.20.70">
    <property type="entry name" value="Aldolase class I"/>
    <property type="match status" value="1"/>
</dbReference>
<dbReference type="InterPro" id="IPR007197">
    <property type="entry name" value="rSAM"/>
</dbReference>
<dbReference type="GO" id="GO:0051539">
    <property type="term" value="F:4 iron, 4 sulfur cluster binding"/>
    <property type="evidence" value="ECO:0007669"/>
    <property type="project" value="UniProtKB-KW"/>
</dbReference>
<feature type="binding site" evidence="10">
    <location>
        <position position="29"/>
    </location>
    <ligand>
        <name>[4Fe-4S] cluster</name>
        <dbReference type="ChEBI" id="CHEBI:49883"/>
        <note>4Fe-4S-S-AdoMet</note>
    </ligand>
</feature>
<dbReference type="SFLD" id="SFLDG01388">
    <property type="entry name" value="7_8-didemethyl-8-hydroxy-5-dea"/>
    <property type="match status" value="1"/>
</dbReference>
<dbReference type="NCBIfam" id="NF004884">
    <property type="entry name" value="PRK06245.1"/>
    <property type="match status" value="1"/>
</dbReference>
<dbReference type="RefSeq" id="WP_023171261.1">
    <property type="nucleotide sequence ID" value="NC_022600.1"/>
</dbReference>
<protein>
    <recommendedName>
        <fullName evidence="2 10">7,8-didemethyl-8-hydroxy-5-deazariboflavin synthase</fullName>
        <ecNumber evidence="2 10">4.3.1.32</ecNumber>
    </recommendedName>
    <alternativeName>
        <fullName evidence="10">FO synthase subunit 1</fullName>
    </alternativeName>
</protein>
<comment type="pathway">
    <text evidence="1 10">Cofactor biosynthesis; coenzyme F0 biosynthesis.</text>
</comment>
<comment type="function">
    <text evidence="10">Catalyzes the radical-mediated synthesis of 7,8-didemethyl-8-hydroxy-5-deazariboflavin (FO) from 5-amino-5-(4-hydroxybenzyl)-6-(D-ribitylimino)-5,6-dihydrouracil.</text>
</comment>
<dbReference type="PANTHER" id="PTHR43076:SF15">
    <property type="entry name" value="7,8-DIDEMETHYL-8-HYDROXY-5-DEAZARIBOFLAVIN SYNTHASE"/>
    <property type="match status" value="1"/>
</dbReference>
<feature type="domain" description="Radical SAM core" evidence="11">
    <location>
        <begin position="8"/>
        <end position="238"/>
    </location>
</feature>
<dbReference type="EMBL" id="CP003587">
    <property type="protein sequence ID" value="AGY56276.1"/>
    <property type="molecule type" value="Genomic_DNA"/>
</dbReference>
<comment type="similarity">
    <text evidence="10">Belongs to the radical SAM superfamily. CofG family.</text>
</comment>
<dbReference type="InterPro" id="IPR013785">
    <property type="entry name" value="Aldolase_TIM"/>
</dbReference>
<dbReference type="SUPFAM" id="SSF102114">
    <property type="entry name" value="Radical SAM enzymes"/>
    <property type="match status" value="1"/>
</dbReference>
<evidence type="ECO:0000313" key="13">
    <source>
        <dbReference type="Proteomes" id="UP000017396"/>
    </source>
</evidence>
<evidence type="ECO:0000256" key="2">
    <source>
        <dbReference type="ARBA" id="ARBA00012126"/>
    </source>
</evidence>
<evidence type="ECO:0000256" key="3">
    <source>
        <dbReference type="ARBA" id="ARBA00022485"/>
    </source>
</evidence>
<comment type="cofactor">
    <cofactor evidence="10">
        <name>[4Fe-4S] cluster</name>
        <dbReference type="ChEBI" id="CHEBI:49883"/>
    </cofactor>
    <text evidence="10">Binds 1 [4Fe-4S] cluster. The cluster is coordinated with 3 cysteines and an exchangeable S-adenosyl-L-methionine.</text>
</comment>
<dbReference type="AlphaFoldDB" id="U5QBP1"/>
<dbReference type="HOGENOM" id="CLU_054174_0_0_3"/>
<evidence type="ECO:0000313" key="12">
    <source>
        <dbReference type="EMBL" id="AGY56276.1"/>
    </source>
</evidence>
<dbReference type="SFLD" id="SFLDF00294">
    <property type="entry name" value="7_8-didemethyl-8-hydroxy-5-dea"/>
    <property type="match status" value="1"/>
</dbReference>
<dbReference type="UniPathway" id="UPA00072"/>
<keyword evidence="8 10" id="KW-0456">Lyase</keyword>
<keyword evidence="13" id="KW-1185">Reference proteome</keyword>
<name>U5QBP1_GLOK1</name>
<dbReference type="STRING" id="1183438.GKIL_0029"/>
<dbReference type="GO" id="GO:0044689">
    <property type="term" value="F:7,8-didemethyl-8-hydroxy-5-deazariboflavin synthase activity"/>
    <property type="evidence" value="ECO:0007669"/>
    <property type="project" value="UniProtKB-EC"/>
</dbReference>
<dbReference type="PROSITE" id="PS51918">
    <property type="entry name" value="RADICAL_SAM"/>
    <property type="match status" value="1"/>
</dbReference>
<dbReference type="OrthoDB" id="9802027at2"/>
<organism evidence="12 13">
    <name type="scientific">Gloeobacter kilaueensis (strain ATCC BAA-2537 / CCAP 1431/1 / ULC 316 / JS1)</name>
    <dbReference type="NCBI Taxonomy" id="1183438"/>
    <lineage>
        <taxon>Bacteria</taxon>
        <taxon>Bacillati</taxon>
        <taxon>Cyanobacteriota</taxon>
        <taxon>Cyanophyceae</taxon>
        <taxon>Gloeobacterales</taxon>
        <taxon>Gloeobacteraceae</taxon>
        <taxon>Gloeobacter</taxon>
    </lineage>
</organism>
<dbReference type="KEGG" id="glj:GKIL_0029"/>
<evidence type="ECO:0000256" key="4">
    <source>
        <dbReference type="ARBA" id="ARBA00022691"/>
    </source>
</evidence>
<dbReference type="NCBIfam" id="TIGR03550">
    <property type="entry name" value="F420_cofG"/>
    <property type="match status" value="1"/>
</dbReference>
<evidence type="ECO:0000256" key="10">
    <source>
        <dbReference type="HAMAP-Rule" id="MF_01611"/>
    </source>
</evidence>
<dbReference type="SMART" id="SM00729">
    <property type="entry name" value="Elp3"/>
    <property type="match status" value="1"/>
</dbReference>
<reference evidence="12 13" key="1">
    <citation type="journal article" date="2013" name="PLoS ONE">
        <title>Cultivation and Complete Genome Sequencing of Gloeobacter kilaueensis sp. nov., from a Lava Cave in Kilauea Caldera, Hawai'i.</title>
        <authorList>
            <person name="Saw J.H."/>
            <person name="Schatz M."/>
            <person name="Brown M.V."/>
            <person name="Kunkel D.D."/>
            <person name="Foster J.S."/>
            <person name="Shick H."/>
            <person name="Christensen S."/>
            <person name="Hou S."/>
            <person name="Wan X."/>
            <person name="Donachie S.P."/>
        </authorList>
    </citation>
    <scope>NUCLEOTIDE SEQUENCE [LARGE SCALE GENOMIC DNA]</scope>
    <source>
        <strain evidence="13">JS</strain>
    </source>
</reference>
<dbReference type="Pfam" id="PF04055">
    <property type="entry name" value="Radical_SAM"/>
    <property type="match status" value="1"/>
</dbReference>